<protein>
    <submittedName>
        <fullName evidence="4">Polysaccharide deacetylase family protein</fullName>
    </submittedName>
</protein>
<organism evidence="4 5">
    <name type="scientific">Granulicatella seriolae</name>
    <dbReference type="NCBI Taxonomy" id="2967226"/>
    <lineage>
        <taxon>Bacteria</taxon>
        <taxon>Bacillati</taxon>
        <taxon>Bacillota</taxon>
        <taxon>Bacilli</taxon>
        <taxon>Lactobacillales</taxon>
        <taxon>Carnobacteriaceae</taxon>
        <taxon>Granulicatella</taxon>
    </lineage>
</organism>
<name>A0ABT1WRB0_9LACT</name>
<dbReference type="InterPro" id="IPR011330">
    <property type="entry name" value="Glyco_hydro/deAcase_b/a-brl"/>
</dbReference>
<reference evidence="4" key="1">
    <citation type="submission" date="2022-07" db="EMBL/GenBank/DDBJ databases">
        <authorList>
            <person name="Jung M.-Y."/>
            <person name="Lee M."/>
        </authorList>
    </citation>
    <scope>NUCLEOTIDE SEQUENCE</scope>
    <source>
        <strain evidence="4">S8</strain>
    </source>
</reference>
<dbReference type="Proteomes" id="UP001059480">
    <property type="component" value="Unassembled WGS sequence"/>
</dbReference>
<dbReference type="PANTHER" id="PTHR10587:SF133">
    <property type="entry name" value="CHITIN DEACETYLASE 1-RELATED"/>
    <property type="match status" value="1"/>
</dbReference>
<evidence type="ECO:0000259" key="3">
    <source>
        <dbReference type="PROSITE" id="PS51677"/>
    </source>
</evidence>
<keyword evidence="1" id="KW-0479">Metal-binding</keyword>
<dbReference type="RefSeq" id="WP_256945806.1">
    <property type="nucleotide sequence ID" value="NZ_JANHNZ010000011.1"/>
</dbReference>
<accession>A0ABT1WRB0</accession>
<keyword evidence="2" id="KW-0378">Hydrolase</keyword>
<dbReference type="InterPro" id="IPR002509">
    <property type="entry name" value="NODB_dom"/>
</dbReference>
<comment type="caution">
    <text evidence="4">The sequence shown here is derived from an EMBL/GenBank/DDBJ whole genome shotgun (WGS) entry which is preliminary data.</text>
</comment>
<dbReference type="PROSITE" id="PS51677">
    <property type="entry name" value="NODB"/>
    <property type="match status" value="1"/>
</dbReference>
<dbReference type="Gene3D" id="3.90.640.30">
    <property type="match status" value="1"/>
</dbReference>
<evidence type="ECO:0000256" key="1">
    <source>
        <dbReference type="ARBA" id="ARBA00022723"/>
    </source>
</evidence>
<dbReference type="Pfam" id="PF18627">
    <property type="entry name" value="PgdA_N"/>
    <property type="match status" value="1"/>
</dbReference>
<evidence type="ECO:0000256" key="2">
    <source>
        <dbReference type="ARBA" id="ARBA00022801"/>
    </source>
</evidence>
<dbReference type="SUPFAM" id="SSF144015">
    <property type="entry name" value="Peptidoglycan deacetylase N-terminal noncatalytic region"/>
    <property type="match status" value="1"/>
</dbReference>
<evidence type="ECO:0000313" key="5">
    <source>
        <dbReference type="Proteomes" id="UP001059480"/>
    </source>
</evidence>
<evidence type="ECO:0000313" key="4">
    <source>
        <dbReference type="EMBL" id="MCQ9210694.1"/>
    </source>
</evidence>
<gene>
    <name evidence="4" type="ORF">NPA36_09050</name>
</gene>
<dbReference type="InterPro" id="IPR040802">
    <property type="entry name" value="PgdA_N"/>
</dbReference>
<dbReference type="EMBL" id="JANHNZ010000011">
    <property type="protein sequence ID" value="MCQ9210694.1"/>
    <property type="molecule type" value="Genomic_DNA"/>
</dbReference>
<dbReference type="PANTHER" id="PTHR10587">
    <property type="entry name" value="GLYCOSYL TRANSFERASE-RELATED"/>
    <property type="match status" value="1"/>
</dbReference>
<reference evidence="4" key="2">
    <citation type="journal article" date="2023" name="Curr. Microbiol.">
        <title>Granulicatella seriolae sp. nov., a Novel Facultative Anaerobe Isolated from Yellowtail Marine Fish.</title>
        <authorList>
            <person name="Lee M."/>
            <person name="Choi Y.J."/>
            <person name="Farooq A."/>
            <person name="Jeong J.B."/>
            <person name="Jung M.Y."/>
        </authorList>
    </citation>
    <scope>NUCLEOTIDE SEQUENCE</scope>
    <source>
        <strain evidence="4">S8</strain>
    </source>
</reference>
<dbReference type="InterPro" id="IPR050248">
    <property type="entry name" value="Polysacc_deacetylase_ArnD"/>
</dbReference>
<dbReference type="Gene3D" id="3.20.20.370">
    <property type="entry name" value="Glycoside hydrolase/deacetylase"/>
    <property type="match status" value="1"/>
</dbReference>
<keyword evidence="5" id="KW-1185">Reference proteome</keyword>
<dbReference type="Pfam" id="PF01522">
    <property type="entry name" value="Polysacc_deac_1"/>
    <property type="match status" value="1"/>
</dbReference>
<feature type="domain" description="NodB homology" evidence="3">
    <location>
        <begin position="280"/>
        <end position="455"/>
    </location>
</feature>
<dbReference type="SUPFAM" id="SSF88713">
    <property type="entry name" value="Glycoside hydrolase/deacetylase"/>
    <property type="match status" value="1"/>
</dbReference>
<reference evidence="4" key="3">
    <citation type="journal article" date="2023" name="Microbiol. Resour. Announc.">
        <title>Draft Genome Sequence of Granulicatella sp. Strain S8, Isolated from a Marine Fish, Seriola quinqueradiata.</title>
        <authorList>
            <person name="Lee M."/>
            <person name="Farooq A."/>
            <person name="Jeong J.B."/>
            <person name="Jung M.Y."/>
        </authorList>
    </citation>
    <scope>NUCLEOTIDE SEQUENCE</scope>
    <source>
        <strain evidence="4">S8</strain>
    </source>
</reference>
<sequence length="481" mass="54773">MRRDKRKQSGRKKTMLVFLGILAVVLVVVELIFVKQYIEGKAYQKSIDYVEKVESQDAQVSNVAVNETKEDMDGVEVITYYPANKEKVSESNTQQALDAYKKDTLSGNIKAMKDNNVERVYLKSHQTACYRGIKLHKFFQSTYQRKNNHLVQKDLKEVNHIYVQEGTQQVVTVNDLFANPDTAKQEINQILNRVMEEKQIAPEKQDQIREQFAADKLPNLEFSYANKLISFELPKELAQDNFSKLDIELKTLYPYLKGDMVPEAEETDYQKYLEEVKSRTLVALTFDDGPSRETTAQILDILARYKMHATFFLLGKNIPGNEDLVQRMINEGHQVGNHSWSHPELTKVSSEEAQAQIQQTQDAISKATGRTTASVVRPPYGSINHSVASVIKLPAVNWSVDTLDWKSHNPAAILEVVKKTVYPGAIVLMHDIHQTTVDSLPAVLEYLRDNNYKGVTINELYHSEPLQAGRLYFDDKTSNGL</sequence>
<proteinExistence type="predicted"/>